<evidence type="ECO:0000313" key="1">
    <source>
        <dbReference type="EMBL" id="KAK7314869.1"/>
    </source>
</evidence>
<organism evidence="1 2">
    <name type="scientific">Canavalia gladiata</name>
    <name type="common">Sword bean</name>
    <name type="synonym">Dolichos gladiatus</name>
    <dbReference type="NCBI Taxonomy" id="3824"/>
    <lineage>
        <taxon>Eukaryota</taxon>
        <taxon>Viridiplantae</taxon>
        <taxon>Streptophyta</taxon>
        <taxon>Embryophyta</taxon>
        <taxon>Tracheophyta</taxon>
        <taxon>Spermatophyta</taxon>
        <taxon>Magnoliopsida</taxon>
        <taxon>eudicotyledons</taxon>
        <taxon>Gunneridae</taxon>
        <taxon>Pentapetalae</taxon>
        <taxon>rosids</taxon>
        <taxon>fabids</taxon>
        <taxon>Fabales</taxon>
        <taxon>Fabaceae</taxon>
        <taxon>Papilionoideae</taxon>
        <taxon>50 kb inversion clade</taxon>
        <taxon>NPAAA clade</taxon>
        <taxon>indigoferoid/millettioid clade</taxon>
        <taxon>Phaseoleae</taxon>
        <taxon>Canavalia</taxon>
    </lineage>
</organism>
<keyword evidence="2" id="KW-1185">Reference proteome</keyword>
<protein>
    <submittedName>
        <fullName evidence="1">Uncharacterized protein</fullName>
    </submittedName>
</protein>
<dbReference type="Proteomes" id="UP001367508">
    <property type="component" value="Unassembled WGS sequence"/>
</dbReference>
<proteinExistence type="predicted"/>
<reference evidence="1 2" key="1">
    <citation type="submission" date="2024-01" db="EMBL/GenBank/DDBJ databases">
        <title>The genomes of 5 underutilized Papilionoideae crops provide insights into root nodulation and disease resistanc.</title>
        <authorList>
            <person name="Jiang F."/>
        </authorList>
    </citation>
    <scope>NUCLEOTIDE SEQUENCE [LARGE SCALE GENOMIC DNA]</scope>
    <source>
        <strain evidence="1">LVBAO_FW01</strain>
        <tissue evidence="1">Leaves</tissue>
    </source>
</reference>
<accession>A0AAN9PYV5</accession>
<name>A0AAN9PYV5_CANGL</name>
<evidence type="ECO:0000313" key="2">
    <source>
        <dbReference type="Proteomes" id="UP001367508"/>
    </source>
</evidence>
<dbReference type="AlphaFoldDB" id="A0AAN9PYV5"/>
<gene>
    <name evidence="1" type="ORF">VNO77_33397</name>
</gene>
<sequence>MGRLAAESVEAMTCAVIGRKRGGEELMGKLAAESVEAKTCAVNGRPYEVVYHQKANTLLNMMLKPPLGRLQYKSPSSTFFLESDAIFTNIY</sequence>
<comment type="caution">
    <text evidence="1">The sequence shown here is derived from an EMBL/GenBank/DDBJ whole genome shotgun (WGS) entry which is preliminary data.</text>
</comment>
<dbReference type="EMBL" id="JAYMYQ010000008">
    <property type="protein sequence ID" value="KAK7314869.1"/>
    <property type="molecule type" value="Genomic_DNA"/>
</dbReference>